<dbReference type="EMBL" id="AP021858">
    <property type="protein sequence ID" value="BBO23472.1"/>
    <property type="molecule type" value="Genomic_DNA"/>
</dbReference>
<proteinExistence type="predicted"/>
<keyword evidence="1" id="KW-1133">Transmembrane helix</keyword>
<dbReference type="KEGG" id="npy:NPRO_10670"/>
<accession>A0A809RUJ9</accession>
<name>A0A809RUJ9_9BACT</name>
<keyword evidence="1" id="KW-0812">Transmembrane</keyword>
<organism evidence="2 3">
    <name type="scientific">Candidatus Nitrosymbiomonas proteolyticus</name>
    <dbReference type="NCBI Taxonomy" id="2608984"/>
    <lineage>
        <taxon>Bacteria</taxon>
        <taxon>Bacillati</taxon>
        <taxon>Armatimonadota</taxon>
        <taxon>Armatimonadota incertae sedis</taxon>
        <taxon>Candidatus Nitrosymbiomonas</taxon>
    </lineage>
</organism>
<gene>
    <name evidence="2" type="ORF">NPRO_10670</name>
</gene>
<feature type="transmembrane region" description="Helical" evidence="1">
    <location>
        <begin position="82"/>
        <end position="103"/>
    </location>
</feature>
<dbReference type="AlphaFoldDB" id="A0A809RUJ9"/>
<dbReference type="Proteomes" id="UP000662873">
    <property type="component" value="Chromosome"/>
</dbReference>
<evidence type="ECO:0000313" key="2">
    <source>
        <dbReference type="EMBL" id="BBO23472.1"/>
    </source>
</evidence>
<feature type="transmembrane region" description="Helical" evidence="1">
    <location>
        <begin position="124"/>
        <end position="157"/>
    </location>
</feature>
<sequence>MVALGDVFSVVAVLFGVCLAIWALMVGVSMLFSAKSDRASEIIQSHPWGAFLLGAAISLVAGFISISLISLPLPGPKLAGTLVYLSVLSLAAVGSGGLALLAGERLRPLDPALSEFRAVAKGSAILVASGLLPLLGWFVFVPAMLFVSVGAGVMALLGRSPSRAGLAVNPEGV</sequence>
<evidence type="ECO:0000313" key="3">
    <source>
        <dbReference type="Proteomes" id="UP000662873"/>
    </source>
</evidence>
<keyword evidence="1" id="KW-0472">Membrane</keyword>
<feature type="transmembrane region" description="Helical" evidence="1">
    <location>
        <begin position="46"/>
        <end position="70"/>
    </location>
</feature>
<reference evidence="2" key="1">
    <citation type="journal article" name="DNA Res.">
        <title>The physiological potential of anammox bacteria as revealed by their core genome structure.</title>
        <authorList>
            <person name="Okubo T."/>
            <person name="Toyoda A."/>
            <person name="Fukuhara K."/>
            <person name="Uchiyama I."/>
            <person name="Harigaya Y."/>
            <person name="Kuroiwa M."/>
            <person name="Suzuki T."/>
            <person name="Murakami Y."/>
            <person name="Suwa Y."/>
            <person name="Takami H."/>
        </authorList>
    </citation>
    <scope>NUCLEOTIDE SEQUENCE</scope>
    <source>
        <strain evidence="2">317325-2</strain>
    </source>
</reference>
<protein>
    <submittedName>
        <fullName evidence="2">Uncharacterized protein</fullName>
    </submittedName>
</protein>
<feature type="transmembrane region" description="Helical" evidence="1">
    <location>
        <begin position="12"/>
        <end position="34"/>
    </location>
</feature>
<evidence type="ECO:0000256" key="1">
    <source>
        <dbReference type="SAM" id="Phobius"/>
    </source>
</evidence>